<reference evidence="1 2" key="1">
    <citation type="submission" date="2019-05" db="EMBL/GenBank/DDBJ databases">
        <title>Another draft genome of Portunus trituberculatus and its Hox gene families provides insights of decapod evolution.</title>
        <authorList>
            <person name="Jeong J.-H."/>
            <person name="Song I."/>
            <person name="Kim S."/>
            <person name="Choi T."/>
            <person name="Kim D."/>
            <person name="Ryu S."/>
            <person name="Kim W."/>
        </authorList>
    </citation>
    <scope>NUCLEOTIDE SEQUENCE [LARGE SCALE GENOMIC DNA]</scope>
    <source>
        <tissue evidence="1">Muscle</tissue>
    </source>
</reference>
<gene>
    <name evidence="1" type="ORF">E2C01_053459</name>
</gene>
<organism evidence="1 2">
    <name type="scientific">Portunus trituberculatus</name>
    <name type="common">Swimming crab</name>
    <name type="synonym">Neptunus trituberculatus</name>
    <dbReference type="NCBI Taxonomy" id="210409"/>
    <lineage>
        <taxon>Eukaryota</taxon>
        <taxon>Metazoa</taxon>
        <taxon>Ecdysozoa</taxon>
        <taxon>Arthropoda</taxon>
        <taxon>Crustacea</taxon>
        <taxon>Multicrustacea</taxon>
        <taxon>Malacostraca</taxon>
        <taxon>Eumalacostraca</taxon>
        <taxon>Eucarida</taxon>
        <taxon>Decapoda</taxon>
        <taxon>Pleocyemata</taxon>
        <taxon>Brachyura</taxon>
        <taxon>Eubrachyura</taxon>
        <taxon>Portunoidea</taxon>
        <taxon>Portunidae</taxon>
        <taxon>Portuninae</taxon>
        <taxon>Portunus</taxon>
    </lineage>
</organism>
<sequence length="176" mass="19626">MVTAWEQHVFRSERERGRGWQRVVVRGRRTGRNRPNAIGGRWLAAVWRVDGWGRMAVGGRRGLHASTPSGHSLIFYTPYGCDRSIPSGPLWCIPSRIILIASFTLSLVLPGRLPRVYPSVPVLKKPLTPHVPLIANATRYLSCCVNETLRVASSFRIPALVSVRLGPLPLRGRDTD</sequence>
<accession>A0A5B7GGM4</accession>
<dbReference type="Proteomes" id="UP000324222">
    <property type="component" value="Unassembled WGS sequence"/>
</dbReference>
<proteinExistence type="predicted"/>
<evidence type="ECO:0000313" key="2">
    <source>
        <dbReference type="Proteomes" id="UP000324222"/>
    </source>
</evidence>
<comment type="caution">
    <text evidence="1">The sequence shown here is derived from an EMBL/GenBank/DDBJ whole genome shotgun (WGS) entry which is preliminary data.</text>
</comment>
<keyword evidence="2" id="KW-1185">Reference proteome</keyword>
<name>A0A5B7GGM4_PORTR</name>
<dbReference type="EMBL" id="VSRR010016565">
    <property type="protein sequence ID" value="MPC59440.1"/>
    <property type="molecule type" value="Genomic_DNA"/>
</dbReference>
<evidence type="ECO:0000313" key="1">
    <source>
        <dbReference type="EMBL" id="MPC59440.1"/>
    </source>
</evidence>
<protein>
    <submittedName>
        <fullName evidence="1">Uncharacterized protein</fullName>
    </submittedName>
</protein>
<dbReference type="AlphaFoldDB" id="A0A5B7GGM4"/>